<dbReference type="Gene3D" id="3.40.50.300">
    <property type="entry name" value="P-loop containing nucleotide triphosphate hydrolases"/>
    <property type="match status" value="1"/>
</dbReference>
<dbReference type="InterPro" id="IPR015856">
    <property type="entry name" value="ABC_transpr_CbiO/EcfA_su"/>
</dbReference>
<dbReference type="PANTHER" id="PTHR43553">
    <property type="entry name" value="HEAVY METAL TRANSPORTER"/>
    <property type="match status" value="1"/>
</dbReference>
<proteinExistence type="inferred from homology"/>
<dbReference type="GO" id="GO:0005524">
    <property type="term" value="F:ATP binding"/>
    <property type="evidence" value="ECO:0007669"/>
    <property type="project" value="UniProtKB-KW"/>
</dbReference>
<dbReference type="InterPro" id="IPR003593">
    <property type="entry name" value="AAA+_ATPase"/>
</dbReference>
<dbReference type="Pfam" id="PF00005">
    <property type="entry name" value="ABC_tran"/>
    <property type="match status" value="1"/>
</dbReference>
<feature type="domain" description="ABC transporter" evidence="9">
    <location>
        <begin position="5"/>
        <end position="226"/>
    </location>
</feature>
<evidence type="ECO:0000256" key="8">
    <source>
        <dbReference type="ARBA" id="ARBA00023136"/>
    </source>
</evidence>
<sequence length="266" mass="29369">MASAIAINDLSFTFEDGLPLFHNLVLTVEKGEWLSIVGRNGSGKTTLMRLILGLETASAGTVEINGRLGAVFQNPEDQFIGATVEDELAFGLENQELSPDLMPEKIDRVLNEVGMSGYGKSLPDQLSGGQKQRIAIGSALIIDADILIFDEATSMLDPVGRKSILHLLSDLHRHDPNLTIINITHDADEIISSQRILVLEDGKIIADRPTIELMTDRPFLKEHHLAETFASKLADRLNKNRPSQTQIPRNVISNDQLISWLLNFNK</sequence>
<evidence type="ECO:0000256" key="1">
    <source>
        <dbReference type="ARBA" id="ARBA00004202"/>
    </source>
</evidence>
<evidence type="ECO:0000313" key="10">
    <source>
        <dbReference type="EMBL" id="EHN59160.1"/>
    </source>
</evidence>
<dbReference type="eggNOG" id="COG1122">
    <property type="taxonomic scope" value="Bacteria"/>
</dbReference>
<keyword evidence="6" id="KW-0067">ATP-binding</keyword>
<dbReference type="GO" id="GO:0042626">
    <property type="term" value="F:ATPase-coupled transmembrane transporter activity"/>
    <property type="evidence" value="ECO:0007669"/>
    <property type="project" value="TreeGrafter"/>
</dbReference>
<dbReference type="InterPro" id="IPR017871">
    <property type="entry name" value="ABC_transporter-like_CS"/>
</dbReference>
<dbReference type="Proteomes" id="UP000004959">
    <property type="component" value="Chromosome"/>
</dbReference>
<comment type="caution">
    <text evidence="10">The sequence shown here is derived from an EMBL/GenBank/DDBJ whole genome shotgun (WGS) entry which is preliminary data.</text>
</comment>
<dbReference type="SUPFAM" id="SSF52540">
    <property type="entry name" value="P-loop containing nucleoside triphosphate hydrolases"/>
    <property type="match status" value="1"/>
</dbReference>
<evidence type="ECO:0000256" key="4">
    <source>
        <dbReference type="ARBA" id="ARBA00022475"/>
    </source>
</evidence>
<dbReference type="RefSeq" id="WP_007745901.1">
    <property type="nucleotide sequence ID" value="NZ_CM001398.1"/>
</dbReference>
<dbReference type="PROSITE" id="PS00211">
    <property type="entry name" value="ABC_TRANSPORTER_1"/>
    <property type="match status" value="1"/>
</dbReference>
<organism evidence="10 11">
    <name type="scientific">Oenococcus kitaharae DSM 17330</name>
    <dbReference type="NCBI Taxonomy" id="1045004"/>
    <lineage>
        <taxon>Bacteria</taxon>
        <taxon>Bacillati</taxon>
        <taxon>Bacillota</taxon>
        <taxon>Bacilli</taxon>
        <taxon>Lactobacillales</taxon>
        <taxon>Lactobacillaceae</taxon>
        <taxon>Oenococcus</taxon>
    </lineage>
</organism>
<evidence type="ECO:0000259" key="9">
    <source>
        <dbReference type="PROSITE" id="PS50893"/>
    </source>
</evidence>
<dbReference type="AlphaFoldDB" id="G9WFK3"/>
<evidence type="ECO:0000313" key="11">
    <source>
        <dbReference type="Proteomes" id="UP000004959"/>
    </source>
</evidence>
<dbReference type="GO" id="GO:0016887">
    <property type="term" value="F:ATP hydrolysis activity"/>
    <property type="evidence" value="ECO:0007669"/>
    <property type="project" value="InterPro"/>
</dbReference>
<dbReference type="HOGENOM" id="CLU_000604_1_22_9"/>
<reference evidence="10 11" key="1">
    <citation type="journal article" date="2012" name="PLoS ONE">
        <title>Functional divergence in the genus oenococcus as predicted by genome sequencing of the newly-described species, Oenococcus kitaharae.</title>
        <authorList>
            <person name="Borneman A.R."/>
            <person name="McCarthy J.M."/>
            <person name="Chambers P.J."/>
            <person name="Bartowsky E.J."/>
        </authorList>
    </citation>
    <scope>NUCLEOTIDE SEQUENCE [LARGE SCALE GENOMIC DNA]</scope>
    <source>
        <strain evidence="11">DSM17330</strain>
    </source>
</reference>
<evidence type="ECO:0000256" key="3">
    <source>
        <dbReference type="ARBA" id="ARBA00022448"/>
    </source>
</evidence>
<keyword evidence="7" id="KW-1278">Translocase</keyword>
<dbReference type="PANTHER" id="PTHR43553:SF24">
    <property type="entry name" value="ENERGY-COUPLING FACTOR TRANSPORTER ATP-BINDING PROTEIN ECFA1"/>
    <property type="match status" value="1"/>
</dbReference>
<accession>G9WFK3</accession>
<evidence type="ECO:0000256" key="5">
    <source>
        <dbReference type="ARBA" id="ARBA00022741"/>
    </source>
</evidence>
<dbReference type="InterPro" id="IPR003439">
    <property type="entry name" value="ABC_transporter-like_ATP-bd"/>
</dbReference>
<gene>
    <name evidence="10" type="ORF">OKIT_1057</name>
</gene>
<dbReference type="PROSITE" id="PS50893">
    <property type="entry name" value="ABC_TRANSPORTER_2"/>
    <property type="match status" value="1"/>
</dbReference>
<keyword evidence="11" id="KW-1185">Reference proteome</keyword>
<dbReference type="SMART" id="SM00382">
    <property type="entry name" value="AAA"/>
    <property type="match status" value="1"/>
</dbReference>
<dbReference type="GO" id="GO:0043190">
    <property type="term" value="C:ATP-binding cassette (ABC) transporter complex"/>
    <property type="evidence" value="ECO:0007669"/>
    <property type="project" value="TreeGrafter"/>
</dbReference>
<name>G9WFK3_9LACO</name>
<evidence type="ECO:0000256" key="7">
    <source>
        <dbReference type="ARBA" id="ARBA00022967"/>
    </source>
</evidence>
<dbReference type="InterPro" id="IPR027417">
    <property type="entry name" value="P-loop_NTPase"/>
</dbReference>
<evidence type="ECO:0000256" key="2">
    <source>
        <dbReference type="ARBA" id="ARBA00005417"/>
    </source>
</evidence>
<keyword evidence="3" id="KW-0813">Transport</keyword>
<dbReference type="CDD" id="cd03225">
    <property type="entry name" value="ABC_cobalt_CbiO_domain1"/>
    <property type="match status" value="1"/>
</dbReference>
<comment type="subcellular location">
    <subcellularLocation>
        <location evidence="1">Cell membrane</location>
        <topology evidence="1">Peripheral membrane protein</topology>
    </subcellularLocation>
</comment>
<protein>
    <submittedName>
        <fullName evidence="10">ECF transporter ATPase component</fullName>
    </submittedName>
</protein>
<dbReference type="STRING" id="336988.NT96_06095"/>
<keyword evidence="4" id="KW-1003">Cell membrane</keyword>
<comment type="similarity">
    <text evidence="2">Belongs to the ABC transporter superfamily.</text>
</comment>
<dbReference type="EMBL" id="AFVZ01000001">
    <property type="protein sequence ID" value="EHN59160.1"/>
    <property type="molecule type" value="Genomic_DNA"/>
</dbReference>
<dbReference type="InterPro" id="IPR050095">
    <property type="entry name" value="ECF_ABC_transporter_ATP-bd"/>
</dbReference>
<keyword evidence="8" id="KW-0472">Membrane</keyword>
<dbReference type="PATRIC" id="fig|1045004.4.peg.1057"/>
<dbReference type="OrthoDB" id="9784332at2"/>
<evidence type="ECO:0000256" key="6">
    <source>
        <dbReference type="ARBA" id="ARBA00022840"/>
    </source>
</evidence>
<keyword evidence="5" id="KW-0547">Nucleotide-binding</keyword>